<sequence>MTAPFSAIDRHSATWAAITAWAERDRAAIRAEIDNPATPHDRTQVLRGRLIAITDLLALAEERPAIAVSQETYGL</sequence>
<accession>A0A2B8BAX1</accession>
<organism evidence="1 2">
    <name type="scientific">Azospirillum palustre</name>
    <dbReference type="NCBI Taxonomy" id="2044885"/>
    <lineage>
        <taxon>Bacteria</taxon>
        <taxon>Pseudomonadati</taxon>
        <taxon>Pseudomonadota</taxon>
        <taxon>Alphaproteobacteria</taxon>
        <taxon>Rhodospirillales</taxon>
        <taxon>Azospirillaceae</taxon>
        <taxon>Azospirillum</taxon>
    </lineage>
</organism>
<comment type="caution">
    <text evidence="1">The sequence shown here is derived from an EMBL/GenBank/DDBJ whole genome shotgun (WGS) entry which is preliminary data.</text>
</comment>
<evidence type="ECO:0000313" key="1">
    <source>
        <dbReference type="EMBL" id="PGH55896.1"/>
    </source>
</evidence>
<dbReference type="EMBL" id="PDKW01000042">
    <property type="protein sequence ID" value="PGH55896.1"/>
    <property type="molecule type" value="Genomic_DNA"/>
</dbReference>
<proteinExistence type="predicted"/>
<dbReference type="AlphaFoldDB" id="A0A2B8BAX1"/>
<keyword evidence="2" id="KW-1185">Reference proteome</keyword>
<name>A0A2B8BAX1_9PROT</name>
<dbReference type="OrthoDB" id="9927007at2"/>
<protein>
    <submittedName>
        <fullName evidence="1">Uncharacterized protein</fullName>
    </submittedName>
</protein>
<dbReference type="Proteomes" id="UP000225379">
    <property type="component" value="Unassembled WGS sequence"/>
</dbReference>
<gene>
    <name evidence="1" type="ORF">CRT60_21835</name>
</gene>
<dbReference type="RefSeq" id="WP_098738610.1">
    <property type="nucleotide sequence ID" value="NZ_PDKW01000042.1"/>
</dbReference>
<evidence type="ECO:0000313" key="2">
    <source>
        <dbReference type="Proteomes" id="UP000225379"/>
    </source>
</evidence>
<reference evidence="2" key="1">
    <citation type="submission" date="2017-10" db="EMBL/GenBank/DDBJ databases">
        <authorList>
            <person name="Kravchenko I.K."/>
            <person name="Grouzdev D.S."/>
        </authorList>
    </citation>
    <scope>NUCLEOTIDE SEQUENCE [LARGE SCALE GENOMIC DNA]</scope>
    <source>
        <strain evidence="2">B2</strain>
    </source>
</reference>